<sequence length="455" mass="50753">MGNYKFRLSDMMPNAWFYKLKDMSRTRNPPKKMTTKTKTNNKKKTKTKTKTMKKCRSHGSHSSASAPASACSASPSRNSIHRFHPVAHAYSYSHSFYGVAPPKPTTAFEQLFHRYPVNSPPDDHDPPQTASRRRKSARKTVHRPSPNPRPQRLISAHWRRSVWTDDDLNSSPPDHYFASPAPPTDGSTDYDSSCPDLEGPNSSTSSDDELEVASSRSCSNCNCQIFSSSSSPPPPPPCATITDIIIDMNHEHSTSPPNRMKNPKDQDATPEPKLPPISTRRATPDDKSSTAAATLIRRASFKLEGFKRHDQPTRYIEVDEESVRPRTDQNFRGHIARKSTSGTSAGIKLRTNNASRAAAGRKMQAARARKSTSSSAIACSNFPNKNLTSSFAIAKLSVDPQGDFKDSMEEMITGHNIRASKDLEDLLACYLSLNPSQHHDYIIRAFEDIWFHILR</sequence>
<dbReference type="GO" id="GO:0045892">
    <property type="term" value="P:negative regulation of DNA-templated transcription"/>
    <property type="evidence" value="ECO:0007669"/>
    <property type="project" value="UniProtKB-UniRule"/>
</dbReference>
<evidence type="ECO:0000256" key="6">
    <source>
        <dbReference type="RuleBase" id="RU367028"/>
    </source>
</evidence>
<evidence type="ECO:0000256" key="2">
    <source>
        <dbReference type="ARBA" id="ARBA00022491"/>
    </source>
</evidence>
<dbReference type="NCBIfam" id="TIGR01568">
    <property type="entry name" value="A_thal_3678"/>
    <property type="match status" value="1"/>
</dbReference>
<dbReference type="Pfam" id="PF13724">
    <property type="entry name" value="DNA_binding_2"/>
    <property type="match status" value="1"/>
</dbReference>
<feature type="compositionally biased region" description="Basic residues" evidence="7">
    <location>
        <begin position="131"/>
        <end position="142"/>
    </location>
</feature>
<dbReference type="InterPro" id="IPR006458">
    <property type="entry name" value="Ovate_C"/>
</dbReference>
<dbReference type="Pfam" id="PF04844">
    <property type="entry name" value="Ovate"/>
    <property type="match status" value="1"/>
</dbReference>
<dbReference type="InterPro" id="IPR025830">
    <property type="entry name" value="DNA_bnd_dom_ovate"/>
</dbReference>
<evidence type="ECO:0000313" key="9">
    <source>
        <dbReference type="EMBL" id="OWM66638.1"/>
    </source>
</evidence>
<feature type="compositionally biased region" description="Low complexity" evidence="7">
    <location>
        <begin position="60"/>
        <end position="76"/>
    </location>
</feature>
<keyword evidence="2 6" id="KW-0678">Repressor</keyword>
<dbReference type="AlphaFoldDB" id="A0A218W2E7"/>
<evidence type="ECO:0000259" key="8">
    <source>
        <dbReference type="PROSITE" id="PS51754"/>
    </source>
</evidence>
<evidence type="ECO:0000313" key="10">
    <source>
        <dbReference type="Proteomes" id="UP000197138"/>
    </source>
</evidence>
<name>A0A218W2E7_PUNGR</name>
<accession>A0A218W2E7</accession>
<dbReference type="InterPro" id="IPR038933">
    <property type="entry name" value="Ovate"/>
</dbReference>
<feature type="region of interest" description="Disordered" evidence="7">
    <location>
        <begin position="115"/>
        <end position="211"/>
    </location>
</feature>
<dbReference type="PROSITE" id="PS51754">
    <property type="entry name" value="OVATE"/>
    <property type="match status" value="1"/>
</dbReference>
<comment type="caution">
    <text evidence="9">The sequence shown here is derived from an EMBL/GenBank/DDBJ whole genome shotgun (WGS) entry which is preliminary data.</text>
</comment>
<dbReference type="PANTHER" id="PTHR33057:SF128">
    <property type="entry name" value="TRANSCRIPTION REPRESSOR OFP3"/>
    <property type="match status" value="1"/>
</dbReference>
<organism evidence="9 10">
    <name type="scientific">Punica granatum</name>
    <name type="common">Pomegranate</name>
    <dbReference type="NCBI Taxonomy" id="22663"/>
    <lineage>
        <taxon>Eukaryota</taxon>
        <taxon>Viridiplantae</taxon>
        <taxon>Streptophyta</taxon>
        <taxon>Embryophyta</taxon>
        <taxon>Tracheophyta</taxon>
        <taxon>Spermatophyta</taxon>
        <taxon>Magnoliopsida</taxon>
        <taxon>eudicotyledons</taxon>
        <taxon>Gunneridae</taxon>
        <taxon>Pentapetalae</taxon>
        <taxon>rosids</taxon>
        <taxon>malvids</taxon>
        <taxon>Myrtales</taxon>
        <taxon>Lythraceae</taxon>
        <taxon>Punica</taxon>
    </lineage>
</organism>
<dbReference type="GO" id="GO:0005634">
    <property type="term" value="C:nucleus"/>
    <property type="evidence" value="ECO:0007669"/>
    <property type="project" value="UniProtKB-SubCell"/>
</dbReference>
<gene>
    <name evidence="9" type="ORF">CDL15_Pgr010289</name>
</gene>
<comment type="subcellular location">
    <subcellularLocation>
        <location evidence="1 6">Nucleus</location>
    </subcellularLocation>
</comment>
<evidence type="ECO:0000256" key="3">
    <source>
        <dbReference type="ARBA" id="ARBA00023015"/>
    </source>
</evidence>
<comment type="function">
    <text evidence="6">Transcriptional repressor that regulates multiple aspects of plant growth and development.</text>
</comment>
<feature type="domain" description="OVATE" evidence="8">
    <location>
        <begin position="393"/>
        <end position="452"/>
    </location>
</feature>
<feature type="compositionally biased region" description="Basic residues" evidence="7">
    <location>
        <begin position="28"/>
        <end position="59"/>
    </location>
</feature>
<keyword evidence="4 6" id="KW-0804">Transcription</keyword>
<dbReference type="Proteomes" id="UP000197138">
    <property type="component" value="Unassembled WGS sequence"/>
</dbReference>
<dbReference type="PANTHER" id="PTHR33057">
    <property type="entry name" value="TRANSCRIPTION REPRESSOR OFP7-RELATED"/>
    <property type="match status" value="1"/>
</dbReference>
<dbReference type="GO" id="GO:0003677">
    <property type="term" value="F:DNA binding"/>
    <property type="evidence" value="ECO:0007669"/>
    <property type="project" value="InterPro"/>
</dbReference>
<proteinExistence type="predicted"/>
<evidence type="ECO:0000256" key="7">
    <source>
        <dbReference type="SAM" id="MobiDB-lite"/>
    </source>
</evidence>
<keyword evidence="5 6" id="KW-0539">Nucleus</keyword>
<evidence type="ECO:0000256" key="5">
    <source>
        <dbReference type="ARBA" id="ARBA00023242"/>
    </source>
</evidence>
<evidence type="ECO:0000256" key="4">
    <source>
        <dbReference type="ARBA" id="ARBA00023163"/>
    </source>
</evidence>
<evidence type="ECO:0000256" key="1">
    <source>
        <dbReference type="ARBA" id="ARBA00004123"/>
    </source>
</evidence>
<dbReference type="EMBL" id="MTKT01005538">
    <property type="protein sequence ID" value="OWM66638.1"/>
    <property type="molecule type" value="Genomic_DNA"/>
</dbReference>
<feature type="region of interest" description="Disordered" evidence="7">
    <location>
        <begin position="250"/>
        <end position="291"/>
    </location>
</feature>
<protein>
    <recommendedName>
        <fullName evidence="6">Transcription repressor</fullName>
    </recommendedName>
    <alternativeName>
        <fullName evidence="6">Ovate family protein</fullName>
    </alternativeName>
</protein>
<keyword evidence="3 6" id="KW-0805">Transcription regulation</keyword>
<reference evidence="10" key="1">
    <citation type="journal article" date="2017" name="Plant J.">
        <title>The pomegranate (Punica granatum L.) genome and the genomics of punicalagin biosynthesis.</title>
        <authorList>
            <person name="Qin G."/>
            <person name="Xu C."/>
            <person name="Ming R."/>
            <person name="Tang H."/>
            <person name="Guyot R."/>
            <person name="Kramer E.M."/>
            <person name="Hu Y."/>
            <person name="Yi X."/>
            <person name="Qi Y."/>
            <person name="Xu X."/>
            <person name="Gao Z."/>
            <person name="Pan H."/>
            <person name="Jian J."/>
            <person name="Tian Y."/>
            <person name="Yue Z."/>
            <person name="Xu Y."/>
        </authorList>
    </citation>
    <scope>NUCLEOTIDE SEQUENCE [LARGE SCALE GENOMIC DNA]</scope>
    <source>
        <strain evidence="10">cv. Dabenzi</strain>
    </source>
</reference>
<feature type="region of interest" description="Disordered" evidence="7">
    <location>
        <begin position="23"/>
        <end position="76"/>
    </location>
</feature>